<evidence type="ECO:0000256" key="2">
    <source>
        <dbReference type="ARBA" id="ARBA00012536"/>
    </source>
</evidence>
<comment type="similarity">
    <text evidence="1">Belongs to the glycosyltransferase 1 family.</text>
</comment>
<dbReference type="InterPro" id="IPR023214">
    <property type="entry name" value="HAD_sf"/>
</dbReference>
<dbReference type="Gene3D" id="3.40.50.1000">
    <property type="entry name" value="HAD superfamily/HAD-like"/>
    <property type="match status" value="1"/>
</dbReference>
<evidence type="ECO:0000313" key="11">
    <source>
        <dbReference type="EMBL" id="KAH9317301.1"/>
    </source>
</evidence>
<evidence type="ECO:0000256" key="7">
    <source>
        <dbReference type="SAM" id="MobiDB-lite"/>
    </source>
</evidence>
<evidence type="ECO:0000259" key="8">
    <source>
        <dbReference type="Pfam" id="PF00534"/>
    </source>
</evidence>
<accession>A0AA38LB50</accession>
<dbReference type="Pfam" id="PF00534">
    <property type="entry name" value="Glycos_transf_1"/>
    <property type="match status" value="1"/>
</dbReference>
<keyword evidence="4" id="KW-0808">Transferase</keyword>
<evidence type="ECO:0000256" key="3">
    <source>
        <dbReference type="ARBA" id="ARBA00022676"/>
    </source>
</evidence>
<proteinExistence type="inferred from homology"/>
<organism evidence="11 12">
    <name type="scientific">Taxus chinensis</name>
    <name type="common">Chinese yew</name>
    <name type="synonym">Taxus wallichiana var. chinensis</name>
    <dbReference type="NCBI Taxonomy" id="29808"/>
    <lineage>
        <taxon>Eukaryota</taxon>
        <taxon>Viridiplantae</taxon>
        <taxon>Streptophyta</taxon>
        <taxon>Embryophyta</taxon>
        <taxon>Tracheophyta</taxon>
        <taxon>Spermatophyta</taxon>
        <taxon>Pinopsida</taxon>
        <taxon>Pinidae</taxon>
        <taxon>Conifers II</taxon>
        <taxon>Cupressales</taxon>
        <taxon>Taxaceae</taxon>
        <taxon>Taxus</taxon>
    </lineage>
</organism>
<dbReference type="AlphaFoldDB" id="A0AA38LB50"/>
<dbReference type="GO" id="GO:0046524">
    <property type="term" value="F:sucrose-phosphate synthase activity"/>
    <property type="evidence" value="ECO:0007669"/>
    <property type="project" value="UniProtKB-EC"/>
</dbReference>
<feature type="domain" description="Glycosyl transferase family 1" evidence="8">
    <location>
        <begin position="616"/>
        <end position="692"/>
    </location>
</feature>
<dbReference type="InterPro" id="IPR001296">
    <property type="entry name" value="Glyco_trans_1"/>
</dbReference>
<evidence type="ECO:0000259" key="10">
    <source>
        <dbReference type="Pfam" id="PF05116"/>
    </source>
</evidence>
<dbReference type="Pfam" id="PF05116">
    <property type="entry name" value="S6PP"/>
    <property type="match status" value="1"/>
</dbReference>
<dbReference type="Gene3D" id="3.40.50.2000">
    <property type="entry name" value="Glycogen Phosphorylase B"/>
    <property type="match status" value="2"/>
</dbReference>
<comment type="catalytic activity">
    <reaction evidence="6">
        <text>beta-D-fructose 6-phosphate + UDP-alpha-D-glucose = sucrose 6(F)-phosphate + UDP + H(+)</text>
        <dbReference type="Rhea" id="RHEA:22172"/>
        <dbReference type="ChEBI" id="CHEBI:15378"/>
        <dbReference type="ChEBI" id="CHEBI:57634"/>
        <dbReference type="ChEBI" id="CHEBI:57723"/>
        <dbReference type="ChEBI" id="CHEBI:58223"/>
        <dbReference type="ChEBI" id="CHEBI:58885"/>
        <dbReference type="EC" id="2.4.1.14"/>
    </reaction>
</comment>
<evidence type="ECO:0000256" key="4">
    <source>
        <dbReference type="ARBA" id="ARBA00022679"/>
    </source>
</evidence>
<feature type="non-terminal residue" evidence="11">
    <location>
        <position position="978"/>
    </location>
</feature>
<protein>
    <recommendedName>
        <fullName evidence="2">sucrose-phosphate synthase</fullName>
        <ecNumber evidence="2">2.4.1.14</ecNumber>
    </recommendedName>
</protein>
<evidence type="ECO:0000256" key="6">
    <source>
        <dbReference type="ARBA" id="ARBA00047471"/>
    </source>
</evidence>
<dbReference type="Proteomes" id="UP000824469">
    <property type="component" value="Unassembled WGS sequence"/>
</dbReference>
<evidence type="ECO:0000259" key="9">
    <source>
        <dbReference type="Pfam" id="PF00862"/>
    </source>
</evidence>
<dbReference type="EMBL" id="JAHRHJ020000004">
    <property type="protein sequence ID" value="KAH9317301.1"/>
    <property type="molecule type" value="Genomic_DNA"/>
</dbReference>
<feature type="domain" description="Sucrose synthase first GT-B" evidence="9">
    <location>
        <begin position="175"/>
        <end position="447"/>
    </location>
</feature>
<dbReference type="SUPFAM" id="SSF53756">
    <property type="entry name" value="UDP-Glycosyltransferase/glycogen phosphorylase"/>
    <property type="match status" value="2"/>
</dbReference>
<comment type="caution">
    <text evidence="11">The sequence shown here is derived from an EMBL/GenBank/DDBJ whole genome shotgun (WGS) entry which is preliminary data.</text>
</comment>
<keyword evidence="12" id="KW-1185">Reference proteome</keyword>
<dbReference type="InterPro" id="IPR044161">
    <property type="entry name" value="SPS"/>
</dbReference>
<dbReference type="Gene3D" id="3.90.1070.10">
    <property type="match status" value="1"/>
</dbReference>
<dbReference type="OMA" id="WRIWHIS"/>
<evidence type="ECO:0000256" key="5">
    <source>
        <dbReference type="ARBA" id="ARBA00024883"/>
    </source>
</evidence>
<sequence length="978" mass="109789">MAANEWINGYLEAILDGRGTHADKTSSQLELEDEEELGSGVVSQGLSFNPARYFIDEVVNGTDEIDLHHFWVKVTATKNTEERNRRLENLCWRIWHISRTTKKAEWEQTKRMRKRRVEREMGRRDVAEDLSEDLSEGERFGGDGSSHGGLGMKLSESHFNLEVLGEQQQKEKRLYIVLISLHGLVRGWNMELGRDSDTGGQLPEISGSVVKYVVEFAKALAQMPEVYRVDLLTRQICSPEIDSSYGEPTEMLTSDLDEEIGEAGGAYLVRIPCGDKEKYYEKEHLWPYIPEFVDGALGHILNISKVLGDLIGGGRAVWPHVIHGHYADAGYAACLLSGALNVPMVLTGHSLGRNKLEQILKQGKQSKEEINRTYKIFRRISAEELCLDSAELVVTSTRQEIEEQWGLYDGFDLELNRKLRVRAKRGQNCYGLYMPRMAVIPPGMDFSNVIVQEESTDDDLENASAQLSESPLWGETLRFLNNTSKPIILALARPDPKKNMTTLVKAFGECNKLRKLANLMLIMGNRDDIDQMPASSANVLTTVLKLIDKYDLYGEVAYPKHHKQSDVGDIYRIAAKTKVRLVLCHFIGEILKYYTAFSVIHEIYVASELLSGYVQGVFINPALVEPFGLTLIEAAAHGLPMVATKNGGPVDIHRQDDKLSNKGIPEHIRKAIQRANSRQTNLQERNDENSQEKQSIDHSNSLNSSGKLLLRRRKHLFVIAVDCYESNGEPCVKKQANIIQGIINAVRTVGTIAAFGFVLSTSMTVTETLSLLQSGAIKLSTFDALICSSGSELFYASGDSVDSPIFPDPDYDSHIDYRWENAEGLRKNMAKLSGPKNSQYFEEDALASNSHCLAYRVKNISAAPKADDLIQQLRMRGSRCHVMYCQNCSRLLILPLHASRSQALRYLYVRWGLDIANMCVFVGERGDTDYEEMIPGMHKTIILRGVVNNGSEKMERRPDSYGREDVVPSQSPNIMIVT</sequence>
<dbReference type="Pfam" id="PF00862">
    <property type="entry name" value="GT-B_Sucrose_synth"/>
    <property type="match status" value="1"/>
</dbReference>
<keyword evidence="3" id="KW-0328">Glycosyltransferase</keyword>
<gene>
    <name evidence="11" type="ORF">KI387_019070</name>
</gene>
<evidence type="ECO:0000313" key="12">
    <source>
        <dbReference type="Proteomes" id="UP000824469"/>
    </source>
</evidence>
<name>A0AA38LB50_TAXCH</name>
<dbReference type="PANTHER" id="PTHR46039">
    <property type="entry name" value="SUCROSE-PHOSPHATE SYNTHASE 3-RELATED"/>
    <property type="match status" value="1"/>
</dbReference>
<comment type="function">
    <text evidence="5">Plays a role in photosynthetic sucrose synthesis by catalyzing the rate-limiting step of sucrose biosynthesis from UDP-glucose and fructose- 6-phosphate. Involved in the regulation of carbon partitioning in the leaves of plants. May regulate the synthesis of sucrose and therefore play a major role as a limiting factor in the export of photoassimilates out of the leaf. Plays a role for sucrose availability that is essential for plant growth and fiber elongation.</text>
</comment>
<feature type="region of interest" description="Disordered" evidence="7">
    <location>
        <begin position="675"/>
        <end position="702"/>
    </location>
</feature>
<dbReference type="InterPro" id="IPR000368">
    <property type="entry name" value="Sucrose_synth_GT-B1"/>
</dbReference>
<feature type="domain" description="Sucrose phosphatase-like" evidence="10">
    <location>
        <begin position="754"/>
        <end position="933"/>
    </location>
</feature>
<dbReference type="CDD" id="cd16419">
    <property type="entry name" value="HAD_SPS"/>
    <property type="match status" value="1"/>
</dbReference>
<dbReference type="InterPro" id="IPR035659">
    <property type="entry name" value="SPS_C"/>
</dbReference>
<dbReference type="InterPro" id="IPR006380">
    <property type="entry name" value="SPP-like_dom"/>
</dbReference>
<feature type="compositionally biased region" description="Basic and acidic residues" evidence="7">
    <location>
        <begin position="684"/>
        <end position="696"/>
    </location>
</feature>
<reference evidence="11 12" key="1">
    <citation type="journal article" date="2021" name="Nat. Plants">
        <title>The Taxus genome provides insights into paclitaxel biosynthesis.</title>
        <authorList>
            <person name="Xiong X."/>
            <person name="Gou J."/>
            <person name="Liao Q."/>
            <person name="Li Y."/>
            <person name="Zhou Q."/>
            <person name="Bi G."/>
            <person name="Li C."/>
            <person name="Du R."/>
            <person name="Wang X."/>
            <person name="Sun T."/>
            <person name="Guo L."/>
            <person name="Liang H."/>
            <person name="Lu P."/>
            <person name="Wu Y."/>
            <person name="Zhang Z."/>
            <person name="Ro D.K."/>
            <person name="Shang Y."/>
            <person name="Huang S."/>
            <person name="Yan J."/>
        </authorList>
    </citation>
    <scope>NUCLEOTIDE SEQUENCE [LARGE SCALE GENOMIC DNA]</scope>
    <source>
        <strain evidence="11">Ta-2019</strain>
    </source>
</reference>
<evidence type="ECO:0000256" key="1">
    <source>
        <dbReference type="ARBA" id="ARBA00006530"/>
    </source>
</evidence>
<dbReference type="EC" id="2.4.1.14" evidence="2"/>
<dbReference type="PANTHER" id="PTHR46039:SF5">
    <property type="entry name" value="SUCROSE-PHOSPHATE SYNTHASE 3-RELATED"/>
    <property type="match status" value="1"/>
</dbReference>